<evidence type="ECO:0000313" key="1">
    <source>
        <dbReference type="EMBL" id="SHI07709.1"/>
    </source>
</evidence>
<dbReference type="RefSeq" id="WP_073378399.1">
    <property type="nucleotide sequence ID" value="NZ_FQXS01000029.1"/>
</dbReference>
<dbReference type="SUPFAM" id="SSF52540">
    <property type="entry name" value="P-loop containing nucleoside triphosphate hydrolases"/>
    <property type="match status" value="1"/>
</dbReference>
<gene>
    <name evidence="1" type="ORF">SAMN02745124_03689</name>
</gene>
<dbReference type="EMBL" id="FQXS01000029">
    <property type="protein sequence ID" value="SHI07709.1"/>
    <property type="molecule type" value="Genomic_DNA"/>
</dbReference>
<dbReference type="OrthoDB" id="9806624at2"/>
<sequence>MNRVNRKIFGIGLNKTGTTTLGDCCDLLGYCRFGYSYQLLFDVKKKNDFGPAIKVVEDHDMFEDFPWPLIYQDLDRLFPDSHFILTTRKNEFAWLNSLEKFSMRTHPFRHARKLAYGHNYPRYHRDEFISCYLRHNDEVRTYFAGRPDDFLEVCWENGDGWERLCRFLDKDIPPVPFPHVNASVKKAPPKTHRLLINRLLCALRY</sequence>
<dbReference type="InterPro" id="IPR040632">
    <property type="entry name" value="Sulfotransfer_4"/>
</dbReference>
<dbReference type="PANTHER" id="PTHR36978">
    <property type="entry name" value="P-LOOP CONTAINING NUCLEOTIDE TRIPHOSPHATE HYDROLASE"/>
    <property type="match status" value="1"/>
</dbReference>
<evidence type="ECO:0000313" key="2">
    <source>
        <dbReference type="Proteomes" id="UP000184139"/>
    </source>
</evidence>
<accession>A0A1M5Y706</accession>
<dbReference type="PANTHER" id="PTHR36978:SF4">
    <property type="entry name" value="P-LOOP CONTAINING NUCLEOSIDE TRIPHOSPHATE HYDROLASE PROTEIN"/>
    <property type="match status" value="1"/>
</dbReference>
<dbReference type="STRING" id="1121409.SAMN02745124_03689"/>
<evidence type="ECO:0008006" key="3">
    <source>
        <dbReference type="Google" id="ProtNLM"/>
    </source>
</evidence>
<proteinExistence type="predicted"/>
<dbReference type="Pfam" id="PF17784">
    <property type="entry name" value="Sulfotransfer_4"/>
    <property type="match status" value="1"/>
</dbReference>
<keyword evidence="2" id="KW-1185">Reference proteome</keyword>
<name>A0A1M5Y706_9BACT</name>
<organism evidence="1 2">
    <name type="scientific">Desulfofustis glycolicus DSM 9705</name>
    <dbReference type="NCBI Taxonomy" id="1121409"/>
    <lineage>
        <taxon>Bacteria</taxon>
        <taxon>Pseudomonadati</taxon>
        <taxon>Thermodesulfobacteriota</taxon>
        <taxon>Desulfobulbia</taxon>
        <taxon>Desulfobulbales</taxon>
        <taxon>Desulfocapsaceae</taxon>
        <taxon>Desulfofustis</taxon>
    </lineage>
</organism>
<dbReference type="Gene3D" id="3.40.50.300">
    <property type="entry name" value="P-loop containing nucleotide triphosphate hydrolases"/>
    <property type="match status" value="1"/>
</dbReference>
<protein>
    <recommendedName>
        <fullName evidence="3">Sulfotransferase family protein</fullName>
    </recommendedName>
</protein>
<reference evidence="1 2" key="1">
    <citation type="submission" date="2016-11" db="EMBL/GenBank/DDBJ databases">
        <authorList>
            <person name="Jaros S."/>
            <person name="Januszkiewicz K."/>
            <person name="Wedrychowicz H."/>
        </authorList>
    </citation>
    <scope>NUCLEOTIDE SEQUENCE [LARGE SCALE GENOMIC DNA]</scope>
    <source>
        <strain evidence="1 2">DSM 9705</strain>
    </source>
</reference>
<dbReference type="Proteomes" id="UP000184139">
    <property type="component" value="Unassembled WGS sequence"/>
</dbReference>
<dbReference type="InterPro" id="IPR027417">
    <property type="entry name" value="P-loop_NTPase"/>
</dbReference>
<dbReference type="AlphaFoldDB" id="A0A1M5Y706"/>